<feature type="compositionally biased region" description="Basic and acidic residues" evidence="1">
    <location>
        <begin position="126"/>
        <end position="137"/>
    </location>
</feature>
<feature type="transmembrane region" description="Helical" evidence="2">
    <location>
        <begin position="73"/>
        <end position="91"/>
    </location>
</feature>
<keyword evidence="4" id="KW-1185">Reference proteome</keyword>
<keyword evidence="2" id="KW-1133">Transmembrane helix</keyword>
<keyword evidence="2" id="KW-0472">Membrane</keyword>
<evidence type="ECO:0000313" key="3">
    <source>
        <dbReference type="EMBL" id="NKY56451.1"/>
    </source>
</evidence>
<proteinExistence type="predicted"/>
<comment type="caution">
    <text evidence="3">The sequence shown here is derived from an EMBL/GenBank/DDBJ whole genome shotgun (WGS) entry which is preliminary data.</text>
</comment>
<reference evidence="3 4" key="1">
    <citation type="submission" date="2020-04" db="EMBL/GenBank/DDBJ databases">
        <title>MicrobeNet Type strains.</title>
        <authorList>
            <person name="Nicholson A.C."/>
        </authorList>
    </citation>
    <scope>NUCLEOTIDE SEQUENCE [LARGE SCALE GENOMIC DNA]</scope>
    <source>
        <strain evidence="3 4">JCM 3332</strain>
    </source>
</reference>
<feature type="region of interest" description="Disordered" evidence="1">
    <location>
        <begin position="116"/>
        <end position="137"/>
    </location>
</feature>
<name>A0A846YF15_9NOCA</name>
<dbReference type="EMBL" id="JAAXOT010000004">
    <property type="protein sequence ID" value="NKY56451.1"/>
    <property type="molecule type" value="Genomic_DNA"/>
</dbReference>
<dbReference type="RefSeq" id="WP_062977784.1">
    <property type="nucleotide sequence ID" value="NZ_JAAXOT010000004.1"/>
</dbReference>
<gene>
    <name evidence="3" type="ORF">HGA15_09860</name>
</gene>
<protein>
    <submittedName>
        <fullName evidence="3">Uncharacterized protein</fullName>
    </submittedName>
</protein>
<accession>A0A846YF15</accession>
<evidence type="ECO:0000256" key="1">
    <source>
        <dbReference type="SAM" id="MobiDB-lite"/>
    </source>
</evidence>
<organism evidence="3 4">
    <name type="scientific">Nocardia flavorosea</name>
    <dbReference type="NCBI Taxonomy" id="53429"/>
    <lineage>
        <taxon>Bacteria</taxon>
        <taxon>Bacillati</taxon>
        <taxon>Actinomycetota</taxon>
        <taxon>Actinomycetes</taxon>
        <taxon>Mycobacteriales</taxon>
        <taxon>Nocardiaceae</taxon>
        <taxon>Nocardia</taxon>
    </lineage>
</organism>
<dbReference type="Proteomes" id="UP000570678">
    <property type="component" value="Unassembled WGS sequence"/>
</dbReference>
<keyword evidence="2" id="KW-0812">Transmembrane</keyword>
<dbReference type="AlphaFoldDB" id="A0A846YF15"/>
<evidence type="ECO:0000313" key="4">
    <source>
        <dbReference type="Proteomes" id="UP000570678"/>
    </source>
</evidence>
<sequence>MRVEVIAGTSFLGPGGDSPGPGEAEVVGEDRRVGIYDADSGEMLTARPRLIDSGVEKYVYHGNASVLNGLTSIIPVFLFGVPGLLLLLLLVPNRLLTPLEPVLNRLTARLNSFNDRMSKSSAGQGKPEESNRYRSGW</sequence>
<evidence type="ECO:0000256" key="2">
    <source>
        <dbReference type="SAM" id="Phobius"/>
    </source>
</evidence>